<accession>A0A6A6FAI1</accession>
<proteinExistence type="predicted"/>
<protein>
    <submittedName>
        <fullName evidence="1">Uncharacterized protein</fullName>
    </submittedName>
</protein>
<dbReference type="Proteomes" id="UP000799539">
    <property type="component" value="Unassembled WGS sequence"/>
</dbReference>
<evidence type="ECO:0000313" key="2">
    <source>
        <dbReference type="Proteomes" id="UP000799539"/>
    </source>
</evidence>
<evidence type="ECO:0000313" key="1">
    <source>
        <dbReference type="EMBL" id="KAF2210377.1"/>
    </source>
</evidence>
<dbReference type="AlphaFoldDB" id="A0A6A6FAI1"/>
<dbReference type="EMBL" id="ML992681">
    <property type="protein sequence ID" value="KAF2210377.1"/>
    <property type="molecule type" value="Genomic_DNA"/>
</dbReference>
<organism evidence="1 2">
    <name type="scientific">Cercospora zeae-maydis SCOH1-5</name>
    <dbReference type="NCBI Taxonomy" id="717836"/>
    <lineage>
        <taxon>Eukaryota</taxon>
        <taxon>Fungi</taxon>
        <taxon>Dikarya</taxon>
        <taxon>Ascomycota</taxon>
        <taxon>Pezizomycotina</taxon>
        <taxon>Dothideomycetes</taxon>
        <taxon>Dothideomycetidae</taxon>
        <taxon>Mycosphaerellales</taxon>
        <taxon>Mycosphaerellaceae</taxon>
        <taxon>Cercospora</taxon>
    </lineage>
</organism>
<name>A0A6A6FAI1_9PEZI</name>
<sequence>MVLLAKFNNKPLPNMSSMTLNVNSSGNGSGTSITLDLYHQTFRYTIARPEDLGVALVYWPSSDWHICHDLVQFKPFFQLPPSYPVRLVTTTSTVASVPVASSFKRIERYPVQINFFTLG</sequence>
<gene>
    <name evidence="1" type="ORF">CERZMDRAFT_99439</name>
</gene>
<reference evidence="1" key="1">
    <citation type="journal article" date="2020" name="Stud. Mycol.">
        <title>101 Dothideomycetes genomes: a test case for predicting lifestyles and emergence of pathogens.</title>
        <authorList>
            <person name="Haridas S."/>
            <person name="Albert R."/>
            <person name="Binder M."/>
            <person name="Bloem J."/>
            <person name="Labutti K."/>
            <person name="Salamov A."/>
            <person name="Andreopoulos B."/>
            <person name="Baker S."/>
            <person name="Barry K."/>
            <person name="Bills G."/>
            <person name="Bluhm B."/>
            <person name="Cannon C."/>
            <person name="Castanera R."/>
            <person name="Culley D."/>
            <person name="Daum C."/>
            <person name="Ezra D."/>
            <person name="Gonzalez J."/>
            <person name="Henrissat B."/>
            <person name="Kuo A."/>
            <person name="Liang C."/>
            <person name="Lipzen A."/>
            <person name="Lutzoni F."/>
            <person name="Magnuson J."/>
            <person name="Mondo S."/>
            <person name="Nolan M."/>
            <person name="Ohm R."/>
            <person name="Pangilinan J."/>
            <person name="Park H.-J."/>
            <person name="Ramirez L."/>
            <person name="Alfaro M."/>
            <person name="Sun H."/>
            <person name="Tritt A."/>
            <person name="Yoshinaga Y."/>
            <person name="Zwiers L.-H."/>
            <person name="Turgeon B."/>
            <person name="Goodwin S."/>
            <person name="Spatafora J."/>
            <person name="Crous P."/>
            <person name="Grigoriev I."/>
        </authorList>
    </citation>
    <scope>NUCLEOTIDE SEQUENCE</scope>
    <source>
        <strain evidence="1">SCOH1-5</strain>
    </source>
</reference>
<keyword evidence="2" id="KW-1185">Reference proteome</keyword>